<evidence type="ECO:0000313" key="7">
    <source>
        <dbReference type="Proteomes" id="UP001611383"/>
    </source>
</evidence>
<evidence type="ECO:0000313" key="6">
    <source>
        <dbReference type="EMBL" id="WNG45943.1"/>
    </source>
</evidence>
<keyword evidence="7" id="KW-1185">Reference proteome</keyword>
<keyword evidence="2" id="KW-0808">Transferase</keyword>
<organism evidence="6 7">
    <name type="scientific">Archangium minus</name>
    <dbReference type="NCBI Taxonomy" id="83450"/>
    <lineage>
        <taxon>Bacteria</taxon>
        <taxon>Pseudomonadati</taxon>
        <taxon>Myxococcota</taxon>
        <taxon>Myxococcia</taxon>
        <taxon>Myxococcales</taxon>
        <taxon>Cystobacterineae</taxon>
        <taxon>Archangiaceae</taxon>
        <taxon>Archangium</taxon>
    </lineage>
</organism>
<keyword evidence="4" id="KW-0067">ATP-binding</keyword>
<evidence type="ECO:0000259" key="5">
    <source>
        <dbReference type="Pfam" id="PF03109"/>
    </source>
</evidence>
<dbReference type="GO" id="GO:0016301">
    <property type="term" value="F:kinase activity"/>
    <property type="evidence" value="ECO:0007669"/>
    <property type="project" value="UniProtKB-KW"/>
</dbReference>
<dbReference type="Proteomes" id="UP001611383">
    <property type="component" value="Chromosome"/>
</dbReference>
<name>A0ABY9WRQ7_9BACT</name>
<evidence type="ECO:0000256" key="4">
    <source>
        <dbReference type="ARBA" id="ARBA00022840"/>
    </source>
</evidence>
<comment type="similarity">
    <text evidence="1">Belongs to the protein kinase superfamily. ADCK protein kinase family.</text>
</comment>
<dbReference type="Pfam" id="PF03109">
    <property type="entry name" value="ABC1"/>
    <property type="match status" value="1"/>
</dbReference>
<evidence type="ECO:0000256" key="2">
    <source>
        <dbReference type="ARBA" id="ARBA00022679"/>
    </source>
</evidence>
<feature type="domain" description="ABC1 atypical kinase-like" evidence="5">
    <location>
        <begin position="88"/>
        <end position="309"/>
    </location>
</feature>
<accession>A0ABY9WRQ7</accession>
<dbReference type="Gene3D" id="1.10.510.10">
    <property type="entry name" value="Transferase(Phosphotransferase) domain 1"/>
    <property type="match status" value="1"/>
</dbReference>
<keyword evidence="6" id="KW-0418">Kinase</keyword>
<dbReference type="InterPro" id="IPR004147">
    <property type="entry name" value="ABC1_dom"/>
</dbReference>
<evidence type="ECO:0000256" key="1">
    <source>
        <dbReference type="ARBA" id="ARBA00009670"/>
    </source>
</evidence>
<proteinExistence type="inferred from homology"/>
<dbReference type="RefSeq" id="WP_395821801.1">
    <property type="nucleotide sequence ID" value="NZ_CP043494.1"/>
</dbReference>
<dbReference type="InterPro" id="IPR011009">
    <property type="entry name" value="Kinase-like_dom_sf"/>
</dbReference>
<dbReference type="EMBL" id="CP043494">
    <property type="protein sequence ID" value="WNG45943.1"/>
    <property type="molecule type" value="Genomic_DNA"/>
</dbReference>
<dbReference type="InterPro" id="IPR051409">
    <property type="entry name" value="Atypical_kinase_ADCK"/>
</dbReference>
<sequence length="435" mass="48030">MSDDPSIPSGRLKRLTRIAGMATQVGASLATDRVKRLLGRESDGHAVMAQRVLETLGSLKGAALKAGQALTLFSSQLPPEARVIIGKLFSQAPRLPFAEIATVIQEELGAPPSEIFAEFSEEPFAAASLGQVHEARLRTGERVAVKVQYPGIAAALEDDLRNLESLLKSVGMGGLLLDAHEYAEEIRRELSGELDYRRELAQLEHYRGLLAPWPDLVVPKAWPELSTGRVLTLERLEGPTLNELAHDVDSLPEEVRFRRGEQLLRAVCGPWMLHRTIHADTHPGNYLALPDGRLGVLDFGSVKTGSEPFWRCTLVCARALMEGSSLDWVTIHEQGGFHIGISKDKAQKLLEEISRIAVTPLQEPYDYATDTIIEKLSELKLRYPLDLIRIRPPAESLMVGRAMAGLLQNLRALKVRGDFRPFFRNTLNTALAGPR</sequence>
<keyword evidence="3" id="KW-0547">Nucleotide-binding</keyword>
<dbReference type="PANTHER" id="PTHR43851">
    <property type="match status" value="1"/>
</dbReference>
<reference evidence="6 7" key="1">
    <citation type="submission" date="2019-08" db="EMBL/GenBank/DDBJ databases">
        <title>Archangium and Cystobacter genomes.</title>
        <authorList>
            <person name="Chen I.-C.K."/>
            <person name="Wielgoss S."/>
        </authorList>
    </citation>
    <scope>NUCLEOTIDE SEQUENCE [LARGE SCALE GENOMIC DNA]</scope>
    <source>
        <strain evidence="6 7">Cbm 6</strain>
    </source>
</reference>
<dbReference type="CDD" id="cd13970">
    <property type="entry name" value="ABC1_ADCK3"/>
    <property type="match status" value="1"/>
</dbReference>
<dbReference type="SUPFAM" id="SSF56112">
    <property type="entry name" value="Protein kinase-like (PK-like)"/>
    <property type="match status" value="1"/>
</dbReference>
<dbReference type="PANTHER" id="PTHR43851:SF3">
    <property type="entry name" value="COENZYME Q8"/>
    <property type="match status" value="1"/>
</dbReference>
<evidence type="ECO:0000256" key="3">
    <source>
        <dbReference type="ARBA" id="ARBA00022741"/>
    </source>
</evidence>
<dbReference type="InterPro" id="IPR034646">
    <property type="entry name" value="ADCK3_dom"/>
</dbReference>
<gene>
    <name evidence="6" type="ORF">F0U60_18850</name>
</gene>
<protein>
    <submittedName>
        <fullName evidence="6">AarF/ABC1/UbiB kinase family protein</fullName>
    </submittedName>
</protein>